<keyword evidence="5" id="KW-0732">Signal</keyword>
<gene>
    <name evidence="8" type="primary">LOC113395580</name>
</gene>
<organism evidence="7 8">
    <name type="scientific">Vanessa tameamea</name>
    <name type="common">Kamehameha butterfly</name>
    <dbReference type="NCBI Taxonomy" id="334116"/>
    <lineage>
        <taxon>Eukaryota</taxon>
        <taxon>Metazoa</taxon>
        <taxon>Ecdysozoa</taxon>
        <taxon>Arthropoda</taxon>
        <taxon>Hexapoda</taxon>
        <taxon>Insecta</taxon>
        <taxon>Pterygota</taxon>
        <taxon>Neoptera</taxon>
        <taxon>Endopterygota</taxon>
        <taxon>Lepidoptera</taxon>
        <taxon>Glossata</taxon>
        <taxon>Ditrysia</taxon>
        <taxon>Papilionoidea</taxon>
        <taxon>Nymphalidae</taxon>
        <taxon>Nymphalinae</taxon>
        <taxon>Vanessa</taxon>
    </lineage>
</organism>
<dbReference type="AlphaFoldDB" id="A0A8B8HVV5"/>
<keyword evidence="3" id="KW-0964">Secreted</keyword>
<dbReference type="RefSeq" id="XP_026488989.2">
    <property type="nucleotide sequence ID" value="XM_026633204.2"/>
</dbReference>
<dbReference type="GO" id="GO:0016298">
    <property type="term" value="F:lipase activity"/>
    <property type="evidence" value="ECO:0007669"/>
    <property type="project" value="InterPro"/>
</dbReference>
<dbReference type="Pfam" id="PF00151">
    <property type="entry name" value="Lipase"/>
    <property type="match status" value="1"/>
</dbReference>
<evidence type="ECO:0000313" key="7">
    <source>
        <dbReference type="Proteomes" id="UP001652626"/>
    </source>
</evidence>
<accession>A0A8B8HVV5</accession>
<dbReference type="InterPro" id="IPR000734">
    <property type="entry name" value="TAG_lipase"/>
</dbReference>
<dbReference type="OrthoDB" id="199913at2759"/>
<evidence type="ECO:0000256" key="5">
    <source>
        <dbReference type="SAM" id="SignalP"/>
    </source>
</evidence>
<evidence type="ECO:0000256" key="3">
    <source>
        <dbReference type="ARBA" id="ARBA00022525"/>
    </source>
</evidence>
<comment type="similarity">
    <text evidence="2 4">Belongs to the AB hydrolase superfamily. Lipase family.</text>
</comment>
<feature type="chain" id="PRO_5045198386" evidence="5">
    <location>
        <begin position="20"/>
        <end position="370"/>
    </location>
</feature>
<evidence type="ECO:0000313" key="8">
    <source>
        <dbReference type="RefSeq" id="XP_026488989.2"/>
    </source>
</evidence>
<evidence type="ECO:0000256" key="1">
    <source>
        <dbReference type="ARBA" id="ARBA00004613"/>
    </source>
</evidence>
<comment type="subcellular location">
    <subcellularLocation>
        <location evidence="1">Secreted</location>
    </subcellularLocation>
</comment>
<feature type="domain" description="Lipase" evidence="6">
    <location>
        <begin position="84"/>
        <end position="341"/>
    </location>
</feature>
<name>A0A8B8HVV5_VANTA</name>
<reference evidence="8" key="1">
    <citation type="submission" date="2025-08" db="UniProtKB">
        <authorList>
            <consortium name="RefSeq"/>
        </authorList>
    </citation>
    <scope>IDENTIFICATION</scope>
    <source>
        <tissue evidence="8">Whole body</tissue>
    </source>
</reference>
<feature type="signal peptide" evidence="5">
    <location>
        <begin position="1"/>
        <end position="19"/>
    </location>
</feature>
<evidence type="ECO:0000256" key="4">
    <source>
        <dbReference type="RuleBase" id="RU004262"/>
    </source>
</evidence>
<dbReference type="InterPro" id="IPR013818">
    <property type="entry name" value="Lipase"/>
</dbReference>
<protein>
    <submittedName>
        <fullName evidence="8">Lipase member H-A-like isoform X1</fullName>
    </submittedName>
</protein>
<dbReference type="Gene3D" id="3.40.50.1820">
    <property type="entry name" value="alpha/beta hydrolase"/>
    <property type="match status" value="1"/>
</dbReference>
<dbReference type="OMA" id="HTASFIA"/>
<dbReference type="SUPFAM" id="SSF53474">
    <property type="entry name" value="alpha/beta-Hydrolases"/>
    <property type="match status" value="1"/>
</dbReference>
<keyword evidence="7" id="KW-1185">Reference proteome</keyword>
<evidence type="ECO:0000259" key="6">
    <source>
        <dbReference type="Pfam" id="PF00151"/>
    </source>
</evidence>
<dbReference type="Proteomes" id="UP001652626">
    <property type="component" value="Chromosome 16"/>
</dbReference>
<dbReference type="PANTHER" id="PTHR11610">
    <property type="entry name" value="LIPASE"/>
    <property type="match status" value="1"/>
</dbReference>
<dbReference type="InterPro" id="IPR029058">
    <property type="entry name" value="AB_hydrolase_fold"/>
</dbReference>
<sequence length="370" mass="41505">MFLKMIILLILKLVFIVNADIINLDSKNSSDLNLINTIFDIFGANEECPGSTKEAFISNNTLKHLRIFVQNTSSSGLRKYNYFQTNELANDPDIDFKKNTMLYVGGFLDSPIFPFASIMGAAYENSGYNVLLLDTNTFTTVEYPRAARFMRPVGMHTAKMLVDLTAQGLDPKKLEIVGLSLGGQTASFIAKNYRLLTGMSVSRITALDPAGPCFRNLGPEDRLDKTDADFVETINTNIDEFGMAAPVGHVNFYVNGGENQPGELFWMLCTSFCSHIRAYTIWTLALRYRDAFVAIQCDSVQQARNKNCFDRRPVVTNVLGLNINKTNEGIFYLATTNTPPYFLGKKGMRKQHDFYLSLTNSLNEKDVIKM</sequence>
<evidence type="ECO:0000256" key="2">
    <source>
        <dbReference type="ARBA" id="ARBA00010701"/>
    </source>
</evidence>
<dbReference type="GO" id="GO:0005615">
    <property type="term" value="C:extracellular space"/>
    <property type="evidence" value="ECO:0007669"/>
    <property type="project" value="TreeGrafter"/>
</dbReference>
<dbReference type="GeneID" id="113395580"/>
<proteinExistence type="inferred from homology"/>
<dbReference type="GO" id="GO:0016042">
    <property type="term" value="P:lipid catabolic process"/>
    <property type="evidence" value="ECO:0007669"/>
    <property type="project" value="TreeGrafter"/>
</dbReference>